<feature type="compositionally biased region" description="Basic and acidic residues" evidence="1">
    <location>
        <begin position="10"/>
        <end position="20"/>
    </location>
</feature>
<proteinExistence type="predicted"/>
<comment type="caution">
    <text evidence="2">The sequence shown here is derived from an EMBL/GenBank/DDBJ whole genome shotgun (WGS) entry which is preliminary data.</text>
</comment>
<evidence type="ECO:0000313" key="3">
    <source>
        <dbReference type="Proteomes" id="UP001597307"/>
    </source>
</evidence>
<protein>
    <submittedName>
        <fullName evidence="2">DUF3039 domain-containing protein</fullName>
    </submittedName>
</protein>
<name>A0ABW4QAG6_9MICC</name>
<reference evidence="3" key="1">
    <citation type="journal article" date="2019" name="Int. J. Syst. Evol. Microbiol.">
        <title>The Global Catalogue of Microorganisms (GCM) 10K type strain sequencing project: providing services to taxonomists for standard genome sequencing and annotation.</title>
        <authorList>
            <consortium name="The Broad Institute Genomics Platform"/>
            <consortium name="The Broad Institute Genome Sequencing Center for Infectious Disease"/>
            <person name="Wu L."/>
            <person name="Ma J."/>
        </authorList>
    </citation>
    <scope>NUCLEOTIDE SEQUENCE [LARGE SCALE GENOMIC DNA]</scope>
    <source>
        <strain evidence="3">JCM 11496</strain>
    </source>
</reference>
<dbReference type="Pfam" id="PF11238">
    <property type="entry name" value="DUF3039"/>
    <property type="match status" value="1"/>
</dbReference>
<feature type="region of interest" description="Disordered" evidence="1">
    <location>
        <begin position="1"/>
        <end position="41"/>
    </location>
</feature>
<sequence>MSTPADPYDNDPRSDPRSDPQRSGSTATLEREELREELEPGDRERLAHYVRKEKIMESALSGDPVIALCGKVWTPGRDPQKFPVCPECKDIYNGMRPGKDDKDK</sequence>
<evidence type="ECO:0000256" key="1">
    <source>
        <dbReference type="SAM" id="MobiDB-lite"/>
    </source>
</evidence>
<dbReference type="EMBL" id="JBHUGA010000060">
    <property type="protein sequence ID" value="MFD1847703.1"/>
    <property type="molecule type" value="Genomic_DNA"/>
</dbReference>
<keyword evidence="3" id="KW-1185">Reference proteome</keyword>
<feature type="compositionally biased region" description="Basic and acidic residues" evidence="1">
    <location>
        <begin position="29"/>
        <end position="41"/>
    </location>
</feature>
<dbReference type="Proteomes" id="UP001597307">
    <property type="component" value="Unassembled WGS sequence"/>
</dbReference>
<dbReference type="RefSeq" id="WP_019481196.1">
    <property type="nucleotide sequence ID" value="NZ_BAAAIJ010000051.1"/>
</dbReference>
<organism evidence="2 3">
    <name type="scientific">Arthrobacter flavus</name>
    <dbReference type="NCBI Taxonomy" id="95172"/>
    <lineage>
        <taxon>Bacteria</taxon>
        <taxon>Bacillati</taxon>
        <taxon>Actinomycetota</taxon>
        <taxon>Actinomycetes</taxon>
        <taxon>Micrococcales</taxon>
        <taxon>Micrococcaceae</taxon>
        <taxon>Arthrobacter</taxon>
    </lineage>
</organism>
<dbReference type="InterPro" id="IPR021400">
    <property type="entry name" value="DUF3039"/>
</dbReference>
<accession>A0ABW4QAG6</accession>
<evidence type="ECO:0000313" key="2">
    <source>
        <dbReference type="EMBL" id="MFD1847703.1"/>
    </source>
</evidence>
<gene>
    <name evidence="2" type="ORF">ACFSFX_14005</name>
</gene>